<accession>A0A1T1AXM4</accession>
<protein>
    <submittedName>
        <fullName evidence="7">Diguanylate cyclase</fullName>
    </submittedName>
</protein>
<dbReference type="InterPro" id="IPR035919">
    <property type="entry name" value="EAL_sf"/>
</dbReference>
<dbReference type="Gene3D" id="3.40.50.2300">
    <property type="match status" value="1"/>
</dbReference>
<dbReference type="SMART" id="SM00448">
    <property type="entry name" value="REC"/>
    <property type="match status" value="1"/>
</dbReference>
<sequence>MSTRRTGPVRLLIVEDEAVIRRDIRQQLEILGYQVVGEASTGLESLQLTQQLQPDLVLMDIGLGAGMDGITAAQTIRAKHALPVVFLSAFAADDILERAMLAEPYGYVLKPFTERELHTVLQMALYKHQMDLREKDMALRNRVILDNLASGVLTVGPQGAVVSCNRGACEIFGYTTEEMVGQNLAMLIPESWRDGHNRFMQQDASELVNRVICHEREVEGLRKDGRTFPLQVTVSRIVVAAQLSYIVILSDISMRRQAEQTIENLAFFDELTGLPNRRCLLDRLQQAVVSAARSGQRGALILLDLDRFRRINDTLGPAFGDELLRQTGGRLLACVREEDTVAHLGGDEFMVMLEALGVSAQPAAIHAEAVAQKILHALSQPYELAGRPYLSSASLGIVMFDKHAVGFDGLVKMADAAMYQAKSAGRKTVRFFDPDLQALAVARMALEKDIQRGLDQQEFVLHYQLQVDAHGKPRGVEALVRWQHPVCGLMMPGQFIEVAEDTGLILPLGHWVLDAACQQLRLWATQSHTANWTMAVNVSALQFAQDDFVHTVAQAVARNGIDASHLKLELTESMLIDDLPQVIDKMRCIQDLGVSFSLDDFGTGYSSLTHLKRLPMNQLKIDQSFVRDLLADPDDAMICQTIVALGHNLGMQVIAEGVETLGQRDFLAGIGCDAFQGYLYGRPMPPEALLSFEIHMIKAHQALIE</sequence>
<dbReference type="InterPro" id="IPR052155">
    <property type="entry name" value="Biofilm_reg_signaling"/>
</dbReference>
<dbReference type="SMART" id="SM00091">
    <property type="entry name" value="PAS"/>
    <property type="match status" value="1"/>
</dbReference>
<dbReference type="PROSITE" id="PS50887">
    <property type="entry name" value="GGDEF"/>
    <property type="match status" value="1"/>
</dbReference>
<dbReference type="EMBL" id="MTJN01000002">
    <property type="protein sequence ID" value="OOV08850.1"/>
    <property type="molecule type" value="Genomic_DNA"/>
</dbReference>
<dbReference type="InterPro" id="IPR000160">
    <property type="entry name" value="GGDEF_dom"/>
</dbReference>
<dbReference type="PROSITE" id="PS50883">
    <property type="entry name" value="EAL"/>
    <property type="match status" value="1"/>
</dbReference>
<dbReference type="CDD" id="cd01948">
    <property type="entry name" value="EAL"/>
    <property type="match status" value="1"/>
</dbReference>
<dbReference type="SUPFAM" id="SSF52172">
    <property type="entry name" value="CheY-like"/>
    <property type="match status" value="1"/>
</dbReference>
<dbReference type="PROSITE" id="PS50110">
    <property type="entry name" value="RESPONSE_REGULATORY"/>
    <property type="match status" value="1"/>
</dbReference>
<evidence type="ECO:0000259" key="4">
    <source>
        <dbReference type="PROSITE" id="PS50113"/>
    </source>
</evidence>
<name>A0A1T1AXM4_RHOFE</name>
<organism evidence="7 8">
    <name type="scientific">Rhodoferax fermentans</name>
    <dbReference type="NCBI Taxonomy" id="28066"/>
    <lineage>
        <taxon>Bacteria</taxon>
        <taxon>Pseudomonadati</taxon>
        <taxon>Pseudomonadota</taxon>
        <taxon>Betaproteobacteria</taxon>
        <taxon>Burkholderiales</taxon>
        <taxon>Comamonadaceae</taxon>
        <taxon>Rhodoferax</taxon>
    </lineage>
</organism>
<dbReference type="CDD" id="cd01949">
    <property type="entry name" value="GGDEF"/>
    <property type="match status" value="1"/>
</dbReference>
<comment type="caution">
    <text evidence="7">The sequence shown here is derived from an EMBL/GenBank/DDBJ whole genome shotgun (WGS) entry which is preliminary data.</text>
</comment>
<evidence type="ECO:0000256" key="1">
    <source>
        <dbReference type="PROSITE-ProRule" id="PRU00169"/>
    </source>
</evidence>
<dbReference type="Gene3D" id="3.20.20.450">
    <property type="entry name" value="EAL domain"/>
    <property type="match status" value="1"/>
</dbReference>
<feature type="domain" description="EAL" evidence="5">
    <location>
        <begin position="443"/>
        <end position="697"/>
    </location>
</feature>
<evidence type="ECO:0000313" key="7">
    <source>
        <dbReference type="EMBL" id="OOV08850.1"/>
    </source>
</evidence>
<dbReference type="Gene3D" id="3.30.450.20">
    <property type="entry name" value="PAS domain"/>
    <property type="match status" value="1"/>
</dbReference>
<evidence type="ECO:0000259" key="6">
    <source>
        <dbReference type="PROSITE" id="PS50887"/>
    </source>
</evidence>
<dbReference type="GO" id="GO:0000160">
    <property type="term" value="P:phosphorelay signal transduction system"/>
    <property type="evidence" value="ECO:0007669"/>
    <property type="project" value="InterPro"/>
</dbReference>
<dbReference type="FunFam" id="3.20.20.450:FF:000001">
    <property type="entry name" value="Cyclic di-GMP phosphodiesterase yahA"/>
    <property type="match status" value="1"/>
</dbReference>
<evidence type="ECO:0000259" key="5">
    <source>
        <dbReference type="PROSITE" id="PS50883"/>
    </source>
</evidence>
<feature type="modified residue" description="4-aspartylphosphate" evidence="1">
    <location>
        <position position="60"/>
    </location>
</feature>
<dbReference type="InterPro" id="IPR011006">
    <property type="entry name" value="CheY-like_superfamily"/>
</dbReference>
<dbReference type="InterPro" id="IPR035965">
    <property type="entry name" value="PAS-like_dom_sf"/>
</dbReference>
<dbReference type="InterPro" id="IPR001633">
    <property type="entry name" value="EAL_dom"/>
</dbReference>
<dbReference type="InterPro" id="IPR000014">
    <property type="entry name" value="PAS"/>
</dbReference>
<dbReference type="NCBIfam" id="TIGR00229">
    <property type="entry name" value="sensory_box"/>
    <property type="match status" value="1"/>
</dbReference>
<gene>
    <name evidence="7" type="ORF">RF819_02230</name>
</gene>
<keyword evidence="1" id="KW-0597">Phosphoprotein</keyword>
<dbReference type="AlphaFoldDB" id="A0A1T1AXM4"/>
<dbReference type="PANTHER" id="PTHR44757">
    <property type="entry name" value="DIGUANYLATE CYCLASE DGCP"/>
    <property type="match status" value="1"/>
</dbReference>
<dbReference type="PROSITE" id="PS50112">
    <property type="entry name" value="PAS"/>
    <property type="match status" value="1"/>
</dbReference>
<dbReference type="STRING" id="28066.RF819_02230"/>
<keyword evidence="8" id="KW-1185">Reference proteome</keyword>
<proteinExistence type="predicted"/>
<dbReference type="Pfam" id="PF00563">
    <property type="entry name" value="EAL"/>
    <property type="match status" value="1"/>
</dbReference>
<dbReference type="Pfam" id="PF00072">
    <property type="entry name" value="Response_reg"/>
    <property type="match status" value="1"/>
</dbReference>
<reference evidence="7 8" key="1">
    <citation type="submission" date="2017-01" db="EMBL/GenBank/DDBJ databases">
        <title>Genome sequencing of Rhodoferax fermentans JCM 7819.</title>
        <authorList>
            <person name="Kim Y.J."/>
            <person name="Farh M.E.-A."/>
            <person name="Yang D.-C."/>
        </authorList>
    </citation>
    <scope>NUCLEOTIDE SEQUENCE [LARGE SCALE GENOMIC DNA]</scope>
    <source>
        <strain evidence="7 8">JCM 7819</strain>
    </source>
</reference>
<dbReference type="SUPFAM" id="SSF141868">
    <property type="entry name" value="EAL domain-like"/>
    <property type="match status" value="1"/>
</dbReference>
<evidence type="ECO:0000313" key="8">
    <source>
        <dbReference type="Proteomes" id="UP000190750"/>
    </source>
</evidence>
<dbReference type="Pfam" id="PF13426">
    <property type="entry name" value="PAS_9"/>
    <property type="match status" value="1"/>
</dbReference>
<dbReference type="InterPro" id="IPR043128">
    <property type="entry name" value="Rev_trsase/Diguanyl_cyclase"/>
</dbReference>
<feature type="domain" description="GGDEF" evidence="6">
    <location>
        <begin position="296"/>
        <end position="434"/>
    </location>
</feature>
<dbReference type="PANTHER" id="PTHR44757:SF2">
    <property type="entry name" value="BIOFILM ARCHITECTURE MAINTENANCE PROTEIN MBAA"/>
    <property type="match status" value="1"/>
</dbReference>
<dbReference type="InterPro" id="IPR000700">
    <property type="entry name" value="PAS-assoc_C"/>
</dbReference>
<dbReference type="PROSITE" id="PS50113">
    <property type="entry name" value="PAC"/>
    <property type="match status" value="1"/>
</dbReference>
<feature type="domain" description="PAC" evidence="4">
    <location>
        <begin position="214"/>
        <end position="264"/>
    </location>
</feature>
<dbReference type="Gene3D" id="3.30.70.270">
    <property type="match status" value="1"/>
</dbReference>
<dbReference type="CDD" id="cd00130">
    <property type="entry name" value="PAS"/>
    <property type="match status" value="1"/>
</dbReference>
<feature type="domain" description="Response regulatory" evidence="2">
    <location>
        <begin position="10"/>
        <end position="125"/>
    </location>
</feature>
<dbReference type="InterPro" id="IPR001789">
    <property type="entry name" value="Sig_transdc_resp-reg_receiver"/>
</dbReference>
<dbReference type="Proteomes" id="UP000190750">
    <property type="component" value="Unassembled WGS sequence"/>
</dbReference>
<dbReference type="Pfam" id="PF00990">
    <property type="entry name" value="GGDEF"/>
    <property type="match status" value="1"/>
</dbReference>
<dbReference type="InterPro" id="IPR029787">
    <property type="entry name" value="Nucleotide_cyclase"/>
</dbReference>
<dbReference type="SMART" id="SM00052">
    <property type="entry name" value="EAL"/>
    <property type="match status" value="1"/>
</dbReference>
<evidence type="ECO:0000259" key="3">
    <source>
        <dbReference type="PROSITE" id="PS50112"/>
    </source>
</evidence>
<evidence type="ECO:0000259" key="2">
    <source>
        <dbReference type="PROSITE" id="PS50110"/>
    </source>
</evidence>
<dbReference type="SMART" id="SM00267">
    <property type="entry name" value="GGDEF"/>
    <property type="match status" value="1"/>
</dbReference>
<dbReference type="SUPFAM" id="SSF55785">
    <property type="entry name" value="PYP-like sensor domain (PAS domain)"/>
    <property type="match status" value="1"/>
</dbReference>
<dbReference type="CDD" id="cd17534">
    <property type="entry name" value="REC_DC-like"/>
    <property type="match status" value="1"/>
</dbReference>
<feature type="domain" description="PAS" evidence="3">
    <location>
        <begin position="144"/>
        <end position="191"/>
    </location>
</feature>
<dbReference type="NCBIfam" id="TIGR00254">
    <property type="entry name" value="GGDEF"/>
    <property type="match status" value="1"/>
</dbReference>
<dbReference type="SUPFAM" id="SSF55073">
    <property type="entry name" value="Nucleotide cyclase"/>
    <property type="match status" value="1"/>
</dbReference>